<comment type="similarity">
    <text evidence="2 11">Belongs to the ABC-2 integral membrane protein family.</text>
</comment>
<keyword evidence="6 11" id="KW-0812">Transmembrane</keyword>
<evidence type="ECO:0000313" key="14">
    <source>
        <dbReference type="Proteomes" id="UP001231109"/>
    </source>
</evidence>
<reference evidence="13 14" key="1">
    <citation type="submission" date="2022-11" db="EMBL/GenBank/DDBJ databases">
        <title>Viruses from the air-sea interface of a natural surface slick.</title>
        <authorList>
            <person name="Rahlff J."/>
            <person name="Holmfeldt K."/>
        </authorList>
    </citation>
    <scope>NUCLEOTIDE SEQUENCE [LARGE SCALE GENOMIC DNA]</scope>
    <source>
        <strain evidence="13 14">SMS4</strain>
    </source>
</reference>
<dbReference type="Proteomes" id="UP001231109">
    <property type="component" value="Unassembled WGS sequence"/>
</dbReference>
<evidence type="ECO:0000256" key="8">
    <source>
        <dbReference type="ARBA" id="ARBA00022989"/>
    </source>
</evidence>
<evidence type="ECO:0000256" key="4">
    <source>
        <dbReference type="ARBA" id="ARBA00022475"/>
    </source>
</evidence>
<dbReference type="InterPro" id="IPR000412">
    <property type="entry name" value="ABC_2_transport"/>
</dbReference>
<evidence type="ECO:0000256" key="10">
    <source>
        <dbReference type="ARBA" id="ARBA00023136"/>
    </source>
</evidence>
<keyword evidence="14" id="KW-1185">Reference proteome</keyword>
<proteinExistence type="inferred from homology"/>
<keyword evidence="10 11" id="KW-0472">Membrane</keyword>
<dbReference type="InterPro" id="IPR047817">
    <property type="entry name" value="ABC2_TM_bact-type"/>
</dbReference>
<protein>
    <recommendedName>
        <fullName evidence="11">Transport permease protein</fullName>
    </recommendedName>
</protein>
<organism evidence="13 14">
    <name type="scientific">Rheinheimera baltica</name>
    <dbReference type="NCBI Taxonomy" id="67576"/>
    <lineage>
        <taxon>Bacteria</taxon>
        <taxon>Pseudomonadati</taxon>
        <taxon>Pseudomonadota</taxon>
        <taxon>Gammaproteobacteria</taxon>
        <taxon>Chromatiales</taxon>
        <taxon>Chromatiaceae</taxon>
        <taxon>Rheinheimera</taxon>
    </lineage>
</organism>
<keyword evidence="8 11" id="KW-1133">Transmembrane helix</keyword>
<feature type="domain" description="ABC transmembrane type-2" evidence="12">
    <location>
        <begin position="39"/>
        <end position="262"/>
    </location>
</feature>
<dbReference type="InterPro" id="IPR013525">
    <property type="entry name" value="ABC2_TM"/>
</dbReference>
<dbReference type="RefSeq" id="WP_305973760.1">
    <property type="nucleotide sequence ID" value="NZ_JAPJDZ010000004.1"/>
</dbReference>
<feature type="transmembrane region" description="Helical" evidence="11">
    <location>
        <begin position="184"/>
        <end position="205"/>
    </location>
</feature>
<dbReference type="PRINTS" id="PR00164">
    <property type="entry name" value="ABC2TRNSPORT"/>
</dbReference>
<dbReference type="Pfam" id="PF01061">
    <property type="entry name" value="ABC2_membrane"/>
    <property type="match status" value="1"/>
</dbReference>
<feature type="transmembrane region" description="Helical" evidence="11">
    <location>
        <begin position="241"/>
        <end position="262"/>
    </location>
</feature>
<feature type="transmembrane region" description="Helical" evidence="11">
    <location>
        <begin position="153"/>
        <end position="178"/>
    </location>
</feature>
<evidence type="ECO:0000256" key="3">
    <source>
        <dbReference type="ARBA" id="ARBA00022448"/>
    </source>
</evidence>
<keyword evidence="5" id="KW-0762">Sugar transport</keyword>
<sequence>MIISVTSDKSTRTAWQVTRDVWRALFLREISARISADRFGWTWLFIEPILHIVILIAIRELLGRTRFIINAEFIPWLVIGLMSFFVFQKSLTRAMGAINANKGLFTYRQIHPVDTVLSRCLVELLLKSVVFAIFIVALSVLDAKIIPHDVIAVILLWLGCWGLGLGCGLVISVVVAILPEMEKVVNIAMTPMYFLSGVMLPLNLLPRNLHDVLLLNPVAHYLELIRLGFFGNYHTLFSINVLYPLVFTFSSILLGLTLHVVFKMRVKAQ</sequence>
<evidence type="ECO:0000256" key="1">
    <source>
        <dbReference type="ARBA" id="ARBA00004651"/>
    </source>
</evidence>
<evidence type="ECO:0000256" key="6">
    <source>
        <dbReference type="ARBA" id="ARBA00022692"/>
    </source>
</evidence>
<feature type="transmembrane region" description="Helical" evidence="11">
    <location>
        <begin position="67"/>
        <end position="87"/>
    </location>
</feature>
<evidence type="ECO:0000256" key="5">
    <source>
        <dbReference type="ARBA" id="ARBA00022597"/>
    </source>
</evidence>
<feature type="transmembrane region" description="Helical" evidence="11">
    <location>
        <begin position="124"/>
        <end position="141"/>
    </location>
</feature>
<evidence type="ECO:0000259" key="12">
    <source>
        <dbReference type="PROSITE" id="PS51012"/>
    </source>
</evidence>
<keyword evidence="7" id="KW-0972">Capsule biogenesis/degradation</keyword>
<name>A0ABT9HV09_9GAMM</name>
<dbReference type="PANTHER" id="PTHR30413">
    <property type="entry name" value="INNER MEMBRANE TRANSPORT PERMEASE"/>
    <property type="match status" value="1"/>
</dbReference>
<accession>A0ABT9HV09</accession>
<evidence type="ECO:0000256" key="7">
    <source>
        <dbReference type="ARBA" id="ARBA00022903"/>
    </source>
</evidence>
<feature type="transmembrane region" description="Helical" evidence="11">
    <location>
        <begin position="40"/>
        <end position="58"/>
    </location>
</feature>
<keyword evidence="4 11" id="KW-1003">Cell membrane</keyword>
<evidence type="ECO:0000256" key="2">
    <source>
        <dbReference type="ARBA" id="ARBA00007783"/>
    </source>
</evidence>
<evidence type="ECO:0000256" key="9">
    <source>
        <dbReference type="ARBA" id="ARBA00023047"/>
    </source>
</evidence>
<keyword evidence="3 11" id="KW-0813">Transport</keyword>
<dbReference type="PROSITE" id="PS51012">
    <property type="entry name" value="ABC_TM2"/>
    <property type="match status" value="1"/>
</dbReference>
<evidence type="ECO:0000313" key="13">
    <source>
        <dbReference type="EMBL" id="MDP5134953.1"/>
    </source>
</evidence>
<dbReference type="EMBL" id="JAPJDZ010000004">
    <property type="protein sequence ID" value="MDP5134953.1"/>
    <property type="molecule type" value="Genomic_DNA"/>
</dbReference>
<comment type="subcellular location">
    <subcellularLocation>
        <location evidence="11">Cell inner membrane</location>
        <topology evidence="11">Multi-pass membrane protein</topology>
    </subcellularLocation>
    <subcellularLocation>
        <location evidence="1">Cell membrane</location>
        <topology evidence="1">Multi-pass membrane protein</topology>
    </subcellularLocation>
</comment>
<comment type="caution">
    <text evidence="13">The sequence shown here is derived from an EMBL/GenBank/DDBJ whole genome shotgun (WGS) entry which is preliminary data.</text>
</comment>
<keyword evidence="9" id="KW-0625">Polysaccharide transport</keyword>
<gene>
    <name evidence="13" type="ORF">ORJ04_03205</name>
</gene>
<dbReference type="PANTHER" id="PTHR30413:SF10">
    <property type="entry name" value="CAPSULE POLYSACCHARIDE EXPORT INNER-MEMBRANE PROTEIN CTRC"/>
    <property type="match status" value="1"/>
</dbReference>
<evidence type="ECO:0000256" key="11">
    <source>
        <dbReference type="RuleBase" id="RU361157"/>
    </source>
</evidence>